<dbReference type="InterPro" id="IPR048869">
    <property type="entry name" value="OCRL-1_2_ASH"/>
</dbReference>
<accession>A0A9Q0LBM2</accession>
<dbReference type="SMART" id="SM00324">
    <property type="entry name" value="RhoGAP"/>
    <property type="match status" value="1"/>
</dbReference>
<evidence type="ECO:0000256" key="1">
    <source>
        <dbReference type="ARBA" id="ARBA00004146"/>
    </source>
</evidence>
<protein>
    <submittedName>
        <fullName evidence="7">Type 2 inositol 1,4,5-trisphosphate 5-phosphatase</fullName>
    </submittedName>
</protein>
<dbReference type="PROSITE" id="PS50238">
    <property type="entry name" value="RHOGAP"/>
    <property type="match status" value="1"/>
</dbReference>
<dbReference type="EMBL" id="JAPDFW010000103">
    <property type="protein sequence ID" value="KAJ5069691.1"/>
    <property type="molecule type" value="Genomic_DNA"/>
</dbReference>
<keyword evidence="4" id="KW-0968">Cytoplasmic vesicle</keyword>
<dbReference type="Gene3D" id="2.60.40.10">
    <property type="entry name" value="Immunoglobulins"/>
    <property type="match status" value="1"/>
</dbReference>
<dbReference type="Proteomes" id="UP001149090">
    <property type="component" value="Unassembled WGS sequence"/>
</dbReference>
<proteinExistence type="predicted"/>
<dbReference type="Pfam" id="PF21310">
    <property type="entry name" value="OCRL-like_ASH"/>
    <property type="match status" value="1"/>
</dbReference>
<dbReference type="FunFam" id="1.10.555.10:FF:000012">
    <property type="entry name" value="Putative inositol polyphosphate 5-phosphatase OCRL-1"/>
    <property type="match status" value="1"/>
</dbReference>
<dbReference type="SUPFAM" id="SSF56219">
    <property type="entry name" value="DNase I-like"/>
    <property type="match status" value="1"/>
</dbReference>
<dbReference type="InterPro" id="IPR008936">
    <property type="entry name" value="Rho_GTPase_activation_prot"/>
</dbReference>
<sequence length="755" mass="86851">MGGDESTLSIKLPDITYKIKAPSNTIQHIQKELARALRLAQKSSFSSKDIGETHHSWILNYRKDGNEQIFTDVVSTSPKNRKNSQFKELENENEAHVSRSPMFSKLREEWIHHELMKKKAEFSEKKPMRVLMGTWNVNSQKPEEDISDWVRDDNGTPDIIALGFQEIDMTASAIIGNDHTKAKNWEDYIQKMLEKHPEEYVPIKTKLLAGIMVCVYVKKIHSNFISDIQVDDVAVGVMGILGNKGAVAVKFNCYDSNIIIINSHLACHLKSVNKRNQDQRNITNGLTFNDKTSGKTIFDSDMVFWFGDLNYRISFPDKSVKAMIEKKEFDALFEKDQLQAQMKAGVAFSQFKEPKITFAPTYKYDPQSDNYDTSEKKRIPAWCDRILYYGNDIECEEYRRHEFLSSDHKAVSSIFTIQVNSIIPEKRREYQNKLIKELDRMENESIPNAAINAHQFSFKDMKYNIPVTQSLILSNTGSVWVQFKFIPKLNESEICKPWITVDKNCGIILPGCETKISLTVLVDNNSALLLNSLNDVLDDILIIHLENGKDHFISVTGNYLRSCFATSLETLVNQPRPIRFASLNEKSTTEMSIPKELWRMTNYIYNNGLHEPNIFLETGDTKEMEQIRECLDTDQPFSIDATCYSMAESILMFLSSLPVPVIPYTMYKACIENSSSYIDCLKIVKQLPSAHYHVFIYIISFIRELLKHSKSNSLNPENIAYVFSSVILRPPFTDKKQVLKDTRKRLEFLLHFVLV</sequence>
<keyword evidence="8" id="KW-1185">Reference proteome</keyword>
<dbReference type="AlphaFoldDB" id="A0A9Q0LBM2"/>
<evidence type="ECO:0000256" key="3">
    <source>
        <dbReference type="ARBA" id="ARBA00022753"/>
    </source>
</evidence>
<gene>
    <name evidence="7" type="ORF">M0811_02268</name>
</gene>
<dbReference type="GO" id="GO:0007165">
    <property type="term" value="P:signal transduction"/>
    <property type="evidence" value="ECO:0007669"/>
    <property type="project" value="InterPro"/>
</dbReference>
<dbReference type="CDD" id="cd04380">
    <property type="entry name" value="RhoGAP_OCRL1"/>
    <property type="match status" value="1"/>
</dbReference>
<dbReference type="GO" id="GO:0004439">
    <property type="term" value="F:phosphatidylinositol-4,5-bisphosphate 5-phosphatase activity"/>
    <property type="evidence" value="ECO:0007669"/>
    <property type="project" value="TreeGrafter"/>
</dbReference>
<feature type="compositionally biased region" description="Basic and acidic residues" evidence="5">
    <location>
        <begin position="85"/>
        <end position="97"/>
    </location>
</feature>
<evidence type="ECO:0000259" key="6">
    <source>
        <dbReference type="PROSITE" id="PS50238"/>
    </source>
</evidence>
<dbReference type="InterPro" id="IPR036691">
    <property type="entry name" value="Endo/exonu/phosph_ase_sf"/>
</dbReference>
<name>A0A9Q0LBM2_ANAIG</name>
<dbReference type="GO" id="GO:0046856">
    <property type="term" value="P:phosphatidylinositol dephosphorylation"/>
    <property type="evidence" value="ECO:0007669"/>
    <property type="project" value="InterPro"/>
</dbReference>
<dbReference type="GO" id="GO:0030670">
    <property type="term" value="C:phagocytic vesicle membrane"/>
    <property type="evidence" value="ECO:0007669"/>
    <property type="project" value="UniProtKB-SubCell"/>
</dbReference>
<dbReference type="FunFam" id="2.60.40.10:FF:000132">
    <property type="entry name" value="Inositol polyphosphate 5-phosphatase OCRL-1 isoform b"/>
    <property type="match status" value="1"/>
</dbReference>
<organism evidence="7 8">
    <name type="scientific">Anaeramoeba ignava</name>
    <name type="common">Anaerobic marine amoeba</name>
    <dbReference type="NCBI Taxonomy" id="1746090"/>
    <lineage>
        <taxon>Eukaryota</taxon>
        <taxon>Metamonada</taxon>
        <taxon>Anaeramoebidae</taxon>
        <taxon>Anaeramoeba</taxon>
    </lineage>
</organism>
<dbReference type="InterPro" id="IPR046985">
    <property type="entry name" value="IP5"/>
</dbReference>
<dbReference type="InterPro" id="IPR000300">
    <property type="entry name" value="IPPc"/>
</dbReference>
<evidence type="ECO:0000256" key="5">
    <source>
        <dbReference type="SAM" id="MobiDB-lite"/>
    </source>
</evidence>
<evidence type="ECO:0000313" key="8">
    <source>
        <dbReference type="Proteomes" id="UP001149090"/>
    </source>
</evidence>
<dbReference type="GO" id="GO:0031901">
    <property type="term" value="C:early endosome membrane"/>
    <property type="evidence" value="ECO:0007669"/>
    <property type="project" value="UniProtKB-SubCell"/>
</dbReference>
<comment type="caution">
    <text evidence="7">The sequence shown here is derived from an EMBL/GenBank/DDBJ whole genome shotgun (WGS) entry which is preliminary data.</text>
</comment>
<reference evidence="7" key="1">
    <citation type="submission" date="2022-10" db="EMBL/GenBank/DDBJ databases">
        <title>Novel sulphate-reducing endosymbionts in the free-living metamonad Anaeramoeba.</title>
        <authorList>
            <person name="Jerlstrom-Hultqvist J."/>
            <person name="Cepicka I."/>
            <person name="Gallot-Lavallee L."/>
            <person name="Salas-Leiva D."/>
            <person name="Curtis B.A."/>
            <person name="Zahonova K."/>
            <person name="Pipaliya S."/>
            <person name="Dacks J."/>
            <person name="Roger A.J."/>
        </authorList>
    </citation>
    <scope>NUCLEOTIDE SEQUENCE</scope>
    <source>
        <strain evidence="7">BMAN</strain>
    </source>
</reference>
<evidence type="ECO:0000313" key="7">
    <source>
        <dbReference type="EMBL" id="KAJ5069691.1"/>
    </source>
</evidence>
<dbReference type="Pfam" id="PF22669">
    <property type="entry name" value="Exo_endo_phos2"/>
    <property type="match status" value="1"/>
</dbReference>
<dbReference type="Gene3D" id="1.10.555.10">
    <property type="entry name" value="Rho GTPase activation protein"/>
    <property type="match status" value="1"/>
</dbReference>
<dbReference type="SUPFAM" id="SSF48350">
    <property type="entry name" value="GTPase activation domain, GAP"/>
    <property type="match status" value="1"/>
</dbReference>
<keyword evidence="3" id="KW-0967">Endosome</keyword>
<comment type="subcellular location">
    <subcellularLocation>
        <location evidence="2">Cytoplasmic vesicle</location>
        <location evidence="2">Phagosome membrane</location>
    </subcellularLocation>
    <subcellularLocation>
        <location evidence="1">Early endosome membrane</location>
    </subcellularLocation>
</comment>
<dbReference type="GO" id="GO:0034485">
    <property type="term" value="F:phosphatidylinositol-3,4,5-trisphosphate 5-phosphatase activity"/>
    <property type="evidence" value="ECO:0007669"/>
    <property type="project" value="TreeGrafter"/>
</dbReference>
<feature type="region of interest" description="Disordered" evidence="5">
    <location>
        <begin position="77"/>
        <end position="98"/>
    </location>
</feature>
<dbReference type="PANTHER" id="PTHR11200">
    <property type="entry name" value="INOSITOL 5-PHOSPHATASE"/>
    <property type="match status" value="1"/>
</dbReference>
<dbReference type="InterPro" id="IPR047078">
    <property type="entry name" value="RhoGAP_OCRL1"/>
</dbReference>
<dbReference type="OrthoDB" id="7862313at2759"/>
<evidence type="ECO:0000256" key="2">
    <source>
        <dbReference type="ARBA" id="ARBA00004580"/>
    </source>
</evidence>
<dbReference type="Gene3D" id="3.60.10.10">
    <property type="entry name" value="Endonuclease/exonuclease/phosphatase"/>
    <property type="match status" value="1"/>
</dbReference>
<dbReference type="GO" id="GO:0004445">
    <property type="term" value="F:inositol-polyphosphate 5-phosphatase activity"/>
    <property type="evidence" value="ECO:0007669"/>
    <property type="project" value="TreeGrafter"/>
</dbReference>
<dbReference type="InterPro" id="IPR013783">
    <property type="entry name" value="Ig-like_fold"/>
</dbReference>
<dbReference type="Pfam" id="PF00620">
    <property type="entry name" value="RhoGAP"/>
    <property type="match status" value="1"/>
</dbReference>
<dbReference type="PANTHER" id="PTHR11200:SF300">
    <property type="entry name" value="TYPE II INOSITOL 1,4,5-TRISPHOSPHATE 5-PHOSPHATASE"/>
    <property type="match status" value="1"/>
</dbReference>
<evidence type="ECO:0000256" key="4">
    <source>
        <dbReference type="ARBA" id="ARBA00023329"/>
    </source>
</evidence>
<dbReference type="InterPro" id="IPR000198">
    <property type="entry name" value="RhoGAP_dom"/>
</dbReference>
<dbReference type="OMA" id="VREDAWC"/>
<feature type="domain" description="Rho-GAP" evidence="6">
    <location>
        <begin position="581"/>
        <end position="755"/>
    </location>
</feature>
<dbReference type="SMART" id="SM00128">
    <property type="entry name" value="IPPc"/>
    <property type="match status" value="1"/>
</dbReference>